<evidence type="ECO:0000256" key="4">
    <source>
        <dbReference type="ARBA" id="ARBA00023125"/>
    </source>
</evidence>
<dbReference type="HAMAP" id="MF_02064">
    <property type="entry name" value="Sigma70_SigI"/>
    <property type="match status" value="1"/>
</dbReference>
<dbReference type="Pfam" id="PF04542">
    <property type="entry name" value="Sigma70_r2"/>
    <property type="match status" value="1"/>
</dbReference>
<dbReference type="Gene3D" id="1.10.1740.10">
    <property type="match status" value="1"/>
</dbReference>
<proteinExistence type="inferred from homology"/>
<evidence type="ECO:0000256" key="6">
    <source>
        <dbReference type="HAMAP-Rule" id="MF_02064"/>
    </source>
</evidence>
<evidence type="ECO:0000313" key="9">
    <source>
        <dbReference type="Proteomes" id="UP000533476"/>
    </source>
</evidence>
<dbReference type="InterPro" id="IPR013325">
    <property type="entry name" value="RNA_pol_sigma_r2"/>
</dbReference>
<keyword evidence="2 6" id="KW-0805">Transcription regulation</keyword>
<dbReference type="GO" id="GO:0016987">
    <property type="term" value="F:sigma factor activity"/>
    <property type="evidence" value="ECO:0007669"/>
    <property type="project" value="UniProtKB-UniRule"/>
</dbReference>
<evidence type="ECO:0000256" key="3">
    <source>
        <dbReference type="ARBA" id="ARBA00023082"/>
    </source>
</evidence>
<dbReference type="InterPro" id="IPR014284">
    <property type="entry name" value="RNA_pol_sigma-70_dom"/>
</dbReference>
<dbReference type="PIRSF" id="PIRSF038953">
    <property type="entry name" value="SigI"/>
    <property type="match status" value="1"/>
</dbReference>
<dbReference type="InterPro" id="IPR014244">
    <property type="entry name" value="RNA_pol_sigma-I"/>
</dbReference>
<dbReference type="GO" id="GO:0003677">
    <property type="term" value="F:DNA binding"/>
    <property type="evidence" value="ECO:0007669"/>
    <property type="project" value="UniProtKB-UniRule"/>
</dbReference>
<comment type="subunit">
    <text evidence="6">Interacts with RsgI.</text>
</comment>
<keyword evidence="1 6" id="KW-0963">Cytoplasm</keyword>
<comment type="subcellular location">
    <subcellularLocation>
        <location evidence="6">Cytoplasm</location>
    </subcellularLocation>
</comment>
<dbReference type="InterPro" id="IPR007627">
    <property type="entry name" value="RNA_pol_sigma70_r2"/>
</dbReference>
<reference evidence="8 9" key="1">
    <citation type="submission" date="2020-04" db="EMBL/GenBank/DDBJ databases">
        <authorList>
            <person name="Zhang R."/>
            <person name="Schippers A."/>
        </authorList>
    </citation>
    <scope>NUCLEOTIDE SEQUENCE [LARGE SCALE GENOMIC DNA]</scope>
    <source>
        <strain evidence="8 9">DSM 109850</strain>
    </source>
</reference>
<keyword evidence="9" id="KW-1185">Reference proteome</keyword>
<evidence type="ECO:0000256" key="1">
    <source>
        <dbReference type="ARBA" id="ARBA00022490"/>
    </source>
</evidence>
<sequence>MRFRRARHDDPSALLTRAKAGDQEARNQLIQDYTPFVMKVASQKTGRFLRPGVDEEISVALLAFNEAITAYDGGRGSFLSFSQTVIQRRLVDYFRRDRSRQHEVALSDFEEDDDRPHEPNPLDRLAQSTWTLVEEQEARRQEIVEYQAILARYDIAFSDLVKVAPKHRDSRDRAIQLARAVARDPVRAGALRERGELPVKALVEEFGVSRKLIERNRKYIVAVALILMHDFPHLQGYVLDRG</sequence>
<keyword evidence="4 6" id="KW-0238">DNA-binding</keyword>
<dbReference type="Proteomes" id="UP000533476">
    <property type="component" value="Unassembled WGS sequence"/>
</dbReference>
<comment type="activity regulation">
    <text evidence="6">Negatively regulated by the anti-sigma-I factor RsgI.</text>
</comment>
<accession>A0A7Y0Q3N2</accession>
<comment type="similarity">
    <text evidence="6">Belongs to the sigma-70 factor family. SigI subfamily.</text>
</comment>
<keyword evidence="6" id="KW-0346">Stress response</keyword>
<evidence type="ECO:0000256" key="5">
    <source>
        <dbReference type="ARBA" id="ARBA00023163"/>
    </source>
</evidence>
<name>A0A7Y0Q3N2_9FIRM</name>
<keyword evidence="5 6" id="KW-0804">Transcription</keyword>
<gene>
    <name evidence="6 8" type="primary">sigI</name>
    <name evidence="8" type="ORF">HIJ39_08305</name>
</gene>
<evidence type="ECO:0000259" key="7">
    <source>
        <dbReference type="Pfam" id="PF04542"/>
    </source>
</evidence>
<dbReference type="NCBIfam" id="TIGR02937">
    <property type="entry name" value="sigma70-ECF"/>
    <property type="match status" value="1"/>
</dbReference>
<comment type="caution">
    <text evidence="8">The sequence shown here is derived from an EMBL/GenBank/DDBJ whole genome shotgun (WGS) entry which is preliminary data.</text>
</comment>
<evidence type="ECO:0000313" key="8">
    <source>
        <dbReference type="EMBL" id="NMP22354.1"/>
    </source>
</evidence>
<dbReference type="GO" id="GO:0005737">
    <property type="term" value="C:cytoplasm"/>
    <property type="evidence" value="ECO:0007669"/>
    <property type="project" value="UniProtKB-SubCell"/>
</dbReference>
<dbReference type="EMBL" id="JABBVZ010000021">
    <property type="protein sequence ID" value="NMP22354.1"/>
    <property type="molecule type" value="Genomic_DNA"/>
</dbReference>
<dbReference type="NCBIfam" id="TIGR02895">
    <property type="entry name" value="spore_sigI"/>
    <property type="match status" value="1"/>
</dbReference>
<evidence type="ECO:0000256" key="2">
    <source>
        <dbReference type="ARBA" id="ARBA00023015"/>
    </source>
</evidence>
<dbReference type="GO" id="GO:0006352">
    <property type="term" value="P:DNA-templated transcription initiation"/>
    <property type="evidence" value="ECO:0007669"/>
    <property type="project" value="UniProtKB-UniRule"/>
</dbReference>
<feature type="domain" description="RNA polymerase sigma-70 region 2" evidence="7">
    <location>
        <begin position="29"/>
        <end position="98"/>
    </location>
</feature>
<feature type="DNA-binding region" description="H-T-H motif" evidence="6">
    <location>
        <begin position="199"/>
        <end position="218"/>
    </location>
</feature>
<comment type="function">
    <text evidence="6">Sigma factors are initiation factors that promote the attachment of RNA polymerase to specific initiation sites and are then released.</text>
</comment>
<feature type="short sequence motif" description="Polymerase core binding" evidence="6">
    <location>
        <begin position="55"/>
        <end position="68"/>
    </location>
</feature>
<protein>
    <recommendedName>
        <fullName evidence="6">RNA polymerase sigma factor SigI</fullName>
    </recommendedName>
</protein>
<dbReference type="AlphaFoldDB" id="A0A7Y0Q3N2"/>
<organism evidence="8 9">
    <name type="scientific">Sulfobacillus harzensis</name>
    <dbReference type="NCBI Taxonomy" id="2729629"/>
    <lineage>
        <taxon>Bacteria</taxon>
        <taxon>Bacillati</taxon>
        <taxon>Bacillota</taxon>
        <taxon>Clostridia</taxon>
        <taxon>Eubacteriales</taxon>
        <taxon>Clostridiales Family XVII. Incertae Sedis</taxon>
        <taxon>Sulfobacillus</taxon>
    </lineage>
</organism>
<dbReference type="SUPFAM" id="SSF88946">
    <property type="entry name" value="Sigma2 domain of RNA polymerase sigma factors"/>
    <property type="match status" value="1"/>
</dbReference>
<keyword evidence="3 6" id="KW-0731">Sigma factor</keyword>